<keyword evidence="2 3" id="KW-0802">TPR repeat</keyword>
<evidence type="ECO:0000313" key="4">
    <source>
        <dbReference type="EMBL" id="AMY08235.1"/>
    </source>
</evidence>
<feature type="repeat" description="TPR" evidence="3">
    <location>
        <begin position="321"/>
        <end position="354"/>
    </location>
</feature>
<evidence type="ECO:0000256" key="1">
    <source>
        <dbReference type="ARBA" id="ARBA00022737"/>
    </source>
</evidence>
<dbReference type="SMART" id="SM00028">
    <property type="entry name" value="TPR"/>
    <property type="match status" value="7"/>
</dbReference>
<feature type="repeat" description="TPR" evidence="3">
    <location>
        <begin position="214"/>
        <end position="247"/>
    </location>
</feature>
<dbReference type="Gene3D" id="1.25.40.10">
    <property type="entry name" value="Tetratricopeptide repeat domain"/>
    <property type="match status" value="4"/>
</dbReference>
<evidence type="ECO:0000313" key="5">
    <source>
        <dbReference type="Proteomes" id="UP000076079"/>
    </source>
</evidence>
<dbReference type="PATRIC" id="fig|1813736.3.peg.1481"/>
<sequence length="400" mass="42536">MCGAPGETIAACTQQGSVAGAGPGVEVNQGGGKPAAFRPEGADARAREAYRRAREWQARGDADGALALLWQASGLAPGDADIQTALAEALERVGALDTAIEAWRAALAARPEDRKASRGLVLALVAAGRSPEAVTLARAAAEAAPKDADALFTLGLAQSEQDVEAALATLRHVLARAPDHTLARYNLALLLNRVDRRDEAIAELMRVIALEARPEANYALGVAWWHRGEAARATAAFQATIALEPRHAEAYHKLGVVRAAERDWDGAAAALRRSLALRPDVPEVHVSLARVLSASGDEAGARAQLAEGERLRQESEREHEARVWTALGSARLEHGDAIAALDAFRRALAIRNTYAPAHFQMGRALERLGDADAAEGAYTRARQLNPRLVRGSRTAPERVP</sequence>
<dbReference type="Proteomes" id="UP000076079">
    <property type="component" value="Chromosome"/>
</dbReference>
<feature type="repeat" description="TPR" evidence="3">
    <location>
        <begin position="248"/>
        <end position="281"/>
    </location>
</feature>
<gene>
    <name evidence="4" type="ORF">LuPra_01428</name>
</gene>
<dbReference type="Pfam" id="PF07719">
    <property type="entry name" value="TPR_2"/>
    <property type="match status" value="1"/>
</dbReference>
<evidence type="ECO:0000256" key="2">
    <source>
        <dbReference type="ARBA" id="ARBA00022803"/>
    </source>
</evidence>
<dbReference type="Pfam" id="PF13174">
    <property type="entry name" value="TPR_6"/>
    <property type="match status" value="1"/>
</dbReference>
<keyword evidence="4" id="KW-0449">Lipoprotein</keyword>
<dbReference type="SUPFAM" id="SSF48452">
    <property type="entry name" value="TPR-like"/>
    <property type="match status" value="2"/>
</dbReference>
<dbReference type="AlphaFoldDB" id="A0A143PI68"/>
<reference evidence="4 5" key="1">
    <citation type="journal article" date="2016" name="Genome Announc.">
        <title>First Complete Genome Sequence of a Subdivision 6 Acidobacterium Strain.</title>
        <authorList>
            <person name="Huang S."/>
            <person name="Vieira S."/>
            <person name="Bunk B."/>
            <person name="Riedel T."/>
            <person name="Sproer C."/>
            <person name="Overmann J."/>
        </authorList>
    </citation>
    <scope>NUCLEOTIDE SEQUENCE [LARGE SCALE GENOMIC DNA]</scope>
    <source>
        <strain evidence="5">DSM 100886 HEG_-6_39</strain>
    </source>
</reference>
<dbReference type="InterPro" id="IPR011990">
    <property type="entry name" value="TPR-like_helical_dom_sf"/>
</dbReference>
<organism evidence="4 5">
    <name type="scientific">Luteitalea pratensis</name>
    <dbReference type="NCBI Taxonomy" id="1855912"/>
    <lineage>
        <taxon>Bacteria</taxon>
        <taxon>Pseudomonadati</taxon>
        <taxon>Acidobacteriota</taxon>
        <taxon>Vicinamibacteria</taxon>
        <taxon>Vicinamibacterales</taxon>
        <taxon>Vicinamibacteraceae</taxon>
        <taxon>Luteitalea</taxon>
    </lineage>
</organism>
<protein>
    <submittedName>
        <fullName evidence="4">Lipoprotein NlpI</fullName>
    </submittedName>
</protein>
<dbReference type="STRING" id="1855912.LuPra_01428"/>
<dbReference type="Pfam" id="PF14559">
    <property type="entry name" value="TPR_19"/>
    <property type="match status" value="1"/>
</dbReference>
<accession>A0A143PI68</accession>
<dbReference type="PANTHER" id="PTHR44809:SF1">
    <property type="entry name" value="PROTEIN O-MANNOSYL-TRANSFERASE TMTC1"/>
    <property type="match status" value="1"/>
</dbReference>
<name>A0A143PI68_LUTPR</name>
<reference evidence="5" key="2">
    <citation type="submission" date="2016-04" db="EMBL/GenBank/DDBJ databases">
        <title>First Complete Genome Sequence of a Subdivision 6 Acidobacterium.</title>
        <authorList>
            <person name="Huang S."/>
            <person name="Vieira S."/>
            <person name="Bunk B."/>
            <person name="Riedel T."/>
            <person name="Sproeer C."/>
            <person name="Overmann J."/>
        </authorList>
    </citation>
    <scope>NUCLEOTIDE SEQUENCE [LARGE SCALE GENOMIC DNA]</scope>
    <source>
        <strain evidence="5">DSM 100886 HEG_-6_39</strain>
    </source>
</reference>
<dbReference type="InterPro" id="IPR019734">
    <property type="entry name" value="TPR_rpt"/>
</dbReference>
<dbReference type="KEGG" id="abac:LuPra_01428"/>
<dbReference type="InterPro" id="IPR013105">
    <property type="entry name" value="TPR_2"/>
</dbReference>
<feature type="repeat" description="TPR" evidence="3">
    <location>
        <begin position="80"/>
        <end position="113"/>
    </location>
</feature>
<dbReference type="InterPro" id="IPR052943">
    <property type="entry name" value="TMTC_O-mannosyl-trnsfr"/>
</dbReference>
<dbReference type="Pfam" id="PF13432">
    <property type="entry name" value="TPR_16"/>
    <property type="match status" value="1"/>
</dbReference>
<keyword evidence="5" id="KW-1185">Reference proteome</keyword>
<dbReference type="PROSITE" id="PS50005">
    <property type="entry name" value="TPR"/>
    <property type="match status" value="5"/>
</dbReference>
<dbReference type="EMBL" id="CP015136">
    <property type="protein sequence ID" value="AMY08235.1"/>
    <property type="molecule type" value="Genomic_DNA"/>
</dbReference>
<evidence type="ECO:0000256" key="3">
    <source>
        <dbReference type="PROSITE-ProRule" id="PRU00339"/>
    </source>
</evidence>
<dbReference type="PANTHER" id="PTHR44809">
    <property type="match status" value="1"/>
</dbReference>
<keyword evidence="1" id="KW-0677">Repeat</keyword>
<feature type="repeat" description="TPR" evidence="3">
    <location>
        <begin position="355"/>
        <end position="388"/>
    </location>
</feature>
<proteinExistence type="predicted"/>